<organism evidence="3 4">
    <name type="scientific">Geoalkalibacter halelectricus</name>
    <dbReference type="NCBI Taxonomy" id="2847045"/>
    <lineage>
        <taxon>Bacteria</taxon>
        <taxon>Pseudomonadati</taxon>
        <taxon>Thermodesulfobacteriota</taxon>
        <taxon>Desulfuromonadia</taxon>
        <taxon>Desulfuromonadales</taxon>
        <taxon>Geoalkalibacteraceae</taxon>
        <taxon>Geoalkalibacter</taxon>
    </lineage>
</organism>
<dbReference type="InterPro" id="IPR013424">
    <property type="entry name" value="Ice-binding_C"/>
</dbReference>
<dbReference type="InterPro" id="IPR013320">
    <property type="entry name" value="ConA-like_dom_sf"/>
</dbReference>
<reference evidence="3" key="1">
    <citation type="journal article" date="2022" name="Environ. Microbiol.">
        <title>Geoalkalibacter halelectricus SAP #1 sp. nov. possessing extracellular electron transfer and mineral#reducing capabilities from a haloalkaline environment.</title>
        <authorList>
            <person name="Yadav S."/>
            <person name="Singh R."/>
            <person name="Sundharam S.S."/>
            <person name="Chaudhary S."/>
            <person name="Krishnamurthi S."/>
            <person name="Patil S.A."/>
        </authorList>
    </citation>
    <scope>NUCLEOTIDE SEQUENCE</scope>
    <source>
        <strain evidence="3">SAP-1</strain>
    </source>
</reference>
<feature type="domain" description="Ice-binding protein C-terminal" evidence="2">
    <location>
        <begin position="227"/>
        <end position="250"/>
    </location>
</feature>
<dbReference type="SUPFAM" id="SSF49899">
    <property type="entry name" value="Concanavalin A-like lectins/glucanases"/>
    <property type="match status" value="1"/>
</dbReference>
<feature type="signal peptide" evidence="1">
    <location>
        <begin position="1"/>
        <end position="24"/>
    </location>
</feature>
<dbReference type="NCBIfam" id="TIGR02595">
    <property type="entry name" value="PEP_CTERM"/>
    <property type="match status" value="1"/>
</dbReference>
<feature type="chain" id="PRO_5046761680" evidence="1">
    <location>
        <begin position="25"/>
        <end position="255"/>
    </location>
</feature>
<proteinExistence type="predicted"/>
<dbReference type="Proteomes" id="UP001060414">
    <property type="component" value="Chromosome"/>
</dbReference>
<dbReference type="Gene3D" id="2.60.120.200">
    <property type="match status" value="1"/>
</dbReference>
<dbReference type="Pfam" id="PF07589">
    <property type="entry name" value="PEP-CTERM"/>
    <property type="match status" value="1"/>
</dbReference>
<accession>A0ABY5ZHP3</accession>
<dbReference type="EMBL" id="CP092109">
    <property type="protein sequence ID" value="UWZ78098.1"/>
    <property type="molecule type" value="Genomic_DNA"/>
</dbReference>
<dbReference type="RefSeq" id="WP_260746447.1">
    <property type="nucleotide sequence ID" value="NZ_CP092109.1"/>
</dbReference>
<gene>
    <name evidence="3" type="ORF">L9S41_10345</name>
</gene>
<keyword evidence="4" id="KW-1185">Reference proteome</keyword>
<protein>
    <submittedName>
        <fullName evidence="3">LamG domain-containing protein</fullName>
    </submittedName>
</protein>
<name>A0ABY5ZHP3_9BACT</name>
<keyword evidence="1" id="KW-0732">Signal</keyword>
<evidence type="ECO:0000313" key="3">
    <source>
        <dbReference type="EMBL" id="UWZ78098.1"/>
    </source>
</evidence>
<sequence>MKKTLFFVLGLFALVALNVNSGNAALIAQYTFDDFSLSDSSGSATAYNLTAVGAAPNLSKQAYFSDGSADNYLQVAGPGGMPDWTLSLWVNTRVIDQGTFKALFSNNIDANADFSWQIDSHNGEYRLVSRTTTNNPTIIIGAPTFDTWENIIVQKFGGNNARVFFNGDLVGLTGFNPGGLQNFRIGINRNSNQSFLGYLDNIQIWDDSQVDPWAIFQAGPGAHRVDPIPEPSTLLLLGGGLLGVAFWRRRQGRTS</sequence>
<evidence type="ECO:0000259" key="2">
    <source>
        <dbReference type="Pfam" id="PF07589"/>
    </source>
</evidence>
<evidence type="ECO:0000256" key="1">
    <source>
        <dbReference type="SAM" id="SignalP"/>
    </source>
</evidence>
<dbReference type="Pfam" id="PF13385">
    <property type="entry name" value="Laminin_G_3"/>
    <property type="match status" value="1"/>
</dbReference>
<evidence type="ECO:0000313" key="4">
    <source>
        <dbReference type="Proteomes" id="UP001060414"/>
    </source>
</evidence>